<comment type="caution">
    <text evidence="2">The sequence shown here is derived from an EMBL/GenBank/DDBJ whole genome shotgun (WGS) entry which is preliminary data.</text>
</comment>
<organism evidence="2 3">
    <name type="scientific">Trichonephila clavipes</name>
    <name type="common">Golden silk orbweaver</name>
    <name type="synonym">Nephila clavipes</name>
    <dbReference type="NCBI Taxonomy" id="2585209"/>
    <lineage>
        <taxon>Eukaryota</taxon>
        <taxon>Metazoa</taxon>
        <taxon>Ecdysozoa</taxon>
        <taxon>Arthropoda</taxon>
        <taxon>Chelicerata</taxon>
        <taxon>Arachnida</taxon>
        <taxon>Araneae</taxon>
        <taxon>Araneomorphae</taxon>
        <taxon>Entelegynae</taxon>
        <taxon>Araneoidea</taxon>
        <taxon>Nephilidae</taxon>
        <taxon>Trichonephila</taxon>
    </lineage>
</organism>
<dbReference type="Proteomes" id="UP000887159">
    <property type="component" value="Unassembled WGS sequence"/>
</dbReference>
<feature type="region of interest" description="Disordered" evidence="1">
    <location>
        <begin position="1"/>
        <end position="80"/>
    </location>
</feature>
<feature type="compositionally biased region" description="Basic and acidic residues" evidence="1">
    <location>
        <begin position="65"/>
        <end position="80"/>
    </location>
</feature>
<evidence type="ECO:0000313" key="3">
    <source>
        <dbReference type="Proteomes" id="UP000887159"/>
    </source>
</evidence>
<keyword evidence="3" id="KW-1185">Reference proteome</keyword>
<evidence type="ECO:0000256" key="1">
    <source>
        <dbReference type="SAM" id="MobiDB-lite"/>
    </source>
</evidence>
<protein>
    <submittedName>
        <fullName evidence="2">Uncharacterized protein</fullName>
    </submittedName>
</protein>
<sequence length="92" mass="10416">MATSRQCPKFPKQKPKKGENPTNKTHINHRPVTPDVSFASVCSKGTKNQMAPREETPQTSNQIPTEKEKNPDNAESNFKFEKLATYINELQT</sequence>
<reference evidence="2" key="1">
    <citation type="submission" date="2020-08" db="EMBL/GenBank/DDBJ databases">
        <title>Multicomponent nature underlies the extraordinary mechanical properties of spider dragline silk.</title>
        <authorList>
            <person name="Kono N."/>
            <person name="Nakamura H."/>
            <person name="Mori M."/>
            <person name="Yoshida Y."/>
            <person name="Ohtoshi R."/>
            <person name="Malay A.D."/>
            <person name="Moran D.A.P."/>
            <person name="Tomita M."/>
            <person name="Numata K."/>
            <person name="Arakawa K."/>
        </authorList>
    </citation>
    <scope>NUCLEOTIDE SEQUENCE</scope>
</reference>
<proteinExistence type="predicted"/>
<accession>A0A8X6R6Z0</accession>
<dbReference type="AlphaFoldDB" id="A0A8X6R6Z0"/>
<gene>
    <name evidence="2" type="ORF">TNCV_462091</name>
</gene>
<dbReference type="EMBL" id="BMAU01021011">
    <property type="protein sequence ID" value="GFX86589.1"/>
    <property type="molecule type" value="Genomic_DNA"/>
</dbReference>
<name>A0A8X6R6Z0_TRICX</name>
<evidence type="ECO:0000313" key="2">
    <source>
        <dbReference type="EMBL" id="GFX86589.1"/>
    </source>
</evidence>